<proteinExistence type="predicted"/>
<dbReference type="KEGG" id="faf:OE104_05040"/>
<dbReference type="AlphaFoldDB" id="A0A9E8RX17"/>
<dbReference type="PANTHER" id="PTHR33608">
    <property type="entry name" value="BLL2464 PROTEIN"/>
    <property type="match status" value="1"/>
</dbReference>
<dbReference type="InterPro" id="IPR002881">
    <property type="entry name" value="DUF58"/>
</dbReference>
<accession>A0A9E8RX17</accession>
<dbReference type="RefSeq" id="WP_275418482.1">
    <property type="nucleotide sequence ID" value="NZ_CP106878.1"/>
</dbReference>
<gene>
    <name evidence="2" type="ORF">OE104_05040</name>
</gene>
<keyword evidence="3" id="KW-1185">Reference proteome</keyword>
<protein>
    <submittedName>
        <fullName evidence="2">DUF58 domain-containing protein</fullName>
    </submittedName>
</protein>
<reference evidence="2" key="1">
    <citation type="submission" date="2022-09" db="EMBL/GenBank/DDBJ databases">
        <title>Complete Genomes of Fervidibacillus albus and Fervidibacillus halotolerans isolated from tidal flat sediments.</title>
        <authorList>
            <person name="Kwon K.K."/>
            <person name="Yang S.-H."/>
            <person name="Park M.J."/>
            <person name="Oh H.-M."/>
        </authorList>
    </citation>
    <scope>NUCLEOTIDE SEQUENCE</scope>
    <source>
        <strain evidence="2">MEBiC13591</strain>
    </source>
</reference>
<organism evidence="2 3">
    <name type="scientific">Fervidibacillus albus</name>
    <dbReference type="NCBI Taxonomy" id="2980026"/>
    <lineage>
        <taxon>Bacteria</taxon>
        <taxon>Bacillati</taxon>
        <taxon>Bacillota</taxon>
        <taxon>Bacilli</taxon>
        <taxon>Bacillales</taxon>
        <taxon>Bacillaceae</taxon>
        <taxon>Fervidibacillus</taxon>
    </lineage>
</organism>
<dbReference type="Pfam" id="PF01882">
    <property type="entry name" value="DUF58"/>
    <property type="match status" value="1"/>
</dbReference>
<dbReference type="PANTHER" id="PTHR33608:SF6">
    <property type="entry name" value="BLL2464 PROTEIN"/>
    <property type="match status" value="1"/>
</dbReference>
<dbReference type="Proteomes" id="UP001164718">
    <property type="component" value="Chromosome"/>
</dbReference>
<evidence type="ECO:0000313" key="2">
    <source>
        <dbReference type="EMBL" id="WAA10683.1"/>
    </source>
</evidence>
<dbReference type="EMBL" id="CP106878">
    <property type="protein sequence ID" value="WAA10683.1"/>
    <property type="molecule type" value="Genomic_DNA"/>
</dbReference>
<name>A0A9E8RX17_9BACI</name>
<sequence>MPSDSYEDFRKRKLVVQSRSRDVHKGTRTSNTFGMSFDFSDFRQYETGDDLRLIDWNVYARTEKLYIKRFLDEREISVAVYLDCTTSMTYDEKNGHFQNSWLLYSDLSV</sequence>
<feature type="domain" description="DUF58" evidence="1">
    <location>
        <begin position="41"/>
        <end position="91"/>
    </location>
</feature>
<evidence type="ECO:0000259" key="1">
    <source>
        <dbReference type="Pfam" id="PF01882"/>
    </source>
</evidence>
<evidence type="ECO:0000313" key="3">
    <source>
        <dbReference type="Proteomes" id="UP001164718"/>
    </source>
</evidence>